<organism evidence="2 3">
    <name type="scientific">Lactiplantibacillus plantarum</name>
    <name type="common">Lactobacillus plantarum</name>
    <dbReference type="NCBI Taxonomy" id="1590"/>
    <lineage>
        <taxon>Bacteria</taxon>
        <taxon>Bacillati</taxon>
        <taxon>Bacillota</taxon>
        <taxon>Bacilli</taxon>
        <taxon>Lactobacillales</taxon>
        <taxon>Lactobacillaceae</taxon>
        <taxon>Lactiplantibacillus</taxon>
    </lineage>
</organism>
<dbReference type="RefSeq" id="WP_041161907.1">
    <property type="nucleotide sequence ID" value="NZ_CBDBYI010000005.1"/>
</dbReference>
<proteinExistence type="predicted"/>
<dbReference type="EMBL" id="LUXM01000038">
    <property type="protein sequence ID" value="KZU92760.1"/>
    <property type="molecule type" value="Genomic_DNA"/>
</dbReference>
<dbReference type="PATRIC" id="fig|1590.201.peg.2666"/>
<protein>
    <submittedName>
        <fullName evidence="2">Uncharacterized protein</fullName>
    </submittedName>
</protein>
<feature type="transmembrane region" description="Helical" evidence="1">
    <location>
        <begin position="46"/>
        <end position="67"/>
    </location>
</feature>
<dbReference type="Proteomes" id="UP000076882">
    <property type="component" value="Unassembled WGS sequence"/>
</dbReference>
<keyword evidence="1" id="KW-0472">Membrane</keyword>
<name>A0A165R8Z1_LACPN</name>
<keyword evidence="1" id="KW-0812">Transmembrane</keyword>
<sequence>MKRQPKSDKPTRAQRKALRQQARQARIVELKRLSQTQNPLQIQDKLILPIGLIFALVVVILVMRWWLG</sequence>
<evidence type="ECO:0000256" key="1">
    <source>
        <dbReference type="SAM" id="Phobius"/>
    </source>
</evidence>
<dbReference type="AlphaFoldDB" id="A0A165R8Z1"/>
<evidence type="ECO:0000313" key="2">
    <source>
        <dbReference type="EMBL" id="KZU92760.1"/>
    </source>
</evidence>
<keyword evidence="1" id="KW-1133">Transmembrane helix</keyword>
<gene>
    <name evidence="2" type="ORF">Lp19_2742</name>
</gene>
<reference evidence="2 3" key="1">
    <citation type="submission" date="2016-03" db="EMBL/GenBank/DDBJ databases">
        <title>Comparative genomics of 54 Lactobacillus plantarum strains reveals genomic uncoupling from niche constraints.</title>
        <authorList>
            <person name="Martino M.E."/>
        </authorList>
    </citation>
    <scope>NUCLEOTIDE SEQUENCE [LARGE SCALE GENOMIC DNA]</scope>
    <source>
        <strain evidence="2 3">19.1</strain>
    </source>
</reference>
<evidence type="ECO:0000313" key="3">
    <source>
        <dbReference type="Proteomes" id="UP000076882"/>
    </source>
</evidence>
<accession>A0A165R8Z1</accession>
<comment type="caution">
    <text evidence="2">The sequence shown here is derived from an EMBL/GenBank/DDBJ whole genome shotgun (WGS) entry which is preliminary data.</text>
</comment>